<dbReference type="PANTHER" id="PTHR35610:SF3">
    <property type="entry name" value="PROTEASOME ASSEMBLY CHAPERONE FAMILY PROTEIN"/>
    <property type="match status" value="1"/>
</dbReference>
<dbReference type="Pfam" id="PF09754">
    <property type="entry name" value="PAC2"/>
    <property type="match status" value="1"/>
</dbReference>
<dbReference type="EMBL" id="DUGC01000028">
    <property type="protein sequence ID" value="HIH09291.1"/>
    <property type="molecule type" value="Genomic_DNA"/>
</dbReference>
<dbReference type="GO" id="GO:0000502">
    <property type="term" value="C:proteasome complex"/>
    <property type="evidence" value="ECO:0007669"/>
    <property type="project" value="UniProtKB-KW"/>
</dbReference>
<dbReference type="Proteomes" id="UP000565078">
    <property type="component" value="Unassembled WGS sequence"/>
</dbReference>
<dbReference type="PANTHER" id="PTHR35610">
    <property type="entry name" value="3-ISOPROPYLMALATE DEHYDRATASE-RELATED"/>
    <property type="match status" value="1"/>
</dbReference>
<dbReference type="Gene3D" id="3.40.50.10900">
    <property type="entry name" value="PAC-like subunit"/>
    <property type="match status" value="1"/>
</dbReference>
<sequence length="247" mass="27463">MKHDLEFVELQKCSLNGYTLIEGFPGMGLVGTIAAKYIVEKLNFEYVGYADSDIFMPVIRIHDGMPVRPCRIYACRERKIAVLISEQVISRQFTHMVAKKTAQWIDGKGICELISLSGVQASSNSERETIYAIASNESSKGLIKKYGLSEIGEGITTGITALILLELRNSKAKAISILANVQLAADYKASAEVIRKLNEMLGLNLNVEPLLQEARETEKQLIAQLQKLRDTKDDTERFEAKNPPLVT</sequence>
<proteinExistence type="predicted"/>
<evidence type="ECO:0000313" key="1">
    <source>
        <dbReference type="EMBL" id="HIH09291.1"/>
    </source>
</evidence>
<dbReference type="SUPFAM" id="SSF159659">
    <property type="entry name" value="Cgl1923-like"/>
    <property type="match status" value="1"/>
</dbReference>
<protein>
    <submittedName>
        <fullName evidence="1">Proteasome assembly chaperone family protein</fullName>
    </submittedName>
</protein>
<organism evidence="1 2">
    <name type="scientific">Candidatus Iainarchaeum sp</name>
    <dbReference type="NCBI Taxonomy" id="3101447"/>
    <lineage>
        <taxon>Archaea</taxon>
        <taxon>Candidatus Iainarchaeota</taxon>
        <taxon>Candidatus Iainarchaeia</taxon>
        <taxon>Candidatus Iainarchaeales</taxon>
        <taxon>Candidatus Iainarchaeaceae</taxon>
        <taxon>Candidatus Iainarchaeum</taxon>
    </lineage>
</organism>
<accession>A0A7J4IUU9</accession>
<dbReference type="AlphaFoldDB" id="A0A7J4IUU9"/>
<gene>
    <name evidence="1" type="ORF">HA254_01335</name>
</gene>
<dbReference type="InterPro" id="IPR038389">
    <property type="entry name" value="PSMG2_sf"/>
</dbReference>
<evidence type="ECO:0000313" key="2">
    <source>
        <dbReference type="Proteomes" id="UP000565078"/>
    </source>
</evidence>
<keyword evidence="1" id="KW-0647">Proteasome</keyword>
<comment type="caution">
    <text evidence="1">The sequence shown here is derived from an EMBL/GenBank/DDBJ whole genome shotgun (WGS) entry which is preliminary data.</text>
</comment>
<reference evidence="2" key="1">
    <citation type="journal article" date="2020" name="bioRxiv">
        <title>A rank-normalized archaeal taxonomy based on genome phylogeny resolves widespread incomplete and uneven classifications.</title>
        <authorList>
            <person name="Rinke C."/>
            <person name="Chuvochina M."/>
            <person name="Mussig A.J."/>
            <person name="Chaumeil P.-A."/>
            <person name="Waite D.W."/>
            <person name="Whitman W.B."/>
            <person name="Parks D.H."/>
            <person name="Hugenholtz P."/>
        </authorList>
    </citation>
    <scope>NUCLEOTIDE SEQUENCE [LARGE SCALE GENOMIC DNA]</scope>
</reference>
<dbReference type="InterPro" id="IPR019151">
    <property type="entry name" value="Proteasome_assmbl_chaperone_2"/>
</dbReference>
<name>A0A7J4IUU9_9ARCH</name>